<feature type="domain" description="Tudor" evidence="5">
    <location>
        <begin position="1483"/>
        <end position="1543"/>
    </location>
</feature>
<evidence type="ECO:0008006" key="7">
    <source>
        <dbReference type="Google" id="ProtNLM"/>
    </source>
</evidence>
<reference evidence="6" key="1">
    <citation type="submission" date="2015-11" db="EMBL/GenBank/DDBJ databases">
        <title>De novo transcriptome assembly of four potential Pierce s Disease insect vectors from Arizona vineyards.</title>
        <authorList>
            <person name="Tassone E.E."/>
        </authorList>
    </citation>
    <scope>NUCLEOTIDE SEQUENCE</scope>
</reference>
<feature type="region of interest" description="Disordered" evidence="3">
    <location>
        <begin position="812"/>
        <end position="832"/>
    </location>
</feature>
<dbReference type="PROSITE" id="PS50304">
    <property type="entry name" value="TUDOR"/>
    <property type="match status" value="5"/>
</dbReference>
<dbReference type="Pfam" id="PF00643">
    <property type="entry name" value="zf-B_box"/>
    <property type="match status" value="1"/>
</dbReference>
<dbReference type="PANTHER" id="PTHR16442">
    <property type="entry name" value="RING FINGER PROTEIN 17"/>
    <property type="match status" value="1"/>
</dbReference>
<dbReference type="InterPro" id="IPR000315">
    <property type="entry name" value="Znf_B-box"/>
</dbReference>
<dbReference type="CDD" id="cd19757">
    <property type="entry name" value="Bbox1"/>
    <property type="match status" value="1"/>
</dbReference>
<dbReference type="Pfam" id="PF00567">
    <property type="entry name" value="TUDOR"/>
    <property type="match status" value="5"/>
</dbReference>
<dbReference type="InterPro" id="IPR035437">
    <property type="entry name" value="SNase_OB-fold_sf"/>
</dbReference>
<protein>
    <recommendedName>
        <fullName evidence="7">RING finger protein 17</fullName>
    </recommendedName>
</protein>
<evidence type="ECO:0000259" key="4">
    <source>
        <dbReference type="PROSITE" id="PS50119"/>
    </source>
</evidence>
<feature type="domain" description="Tudor" evidence="5">
    <location>
        <begin position="1207"/>
        <end position="1266"/>
    </location>
</feature>
<dbReference type="Gene3D" id="2.40.50.90">
    <property type="match status" value="5"/>
</dbReference>
<dbReference type="InterPro" id="IPR002999">
    <property type="entry name" value="Tudor"/>
</dbReference>
<dbReference type="CDD" id="cd20379">
    <property type="entry name" value="Tudor_dTUD-like"/>
    <property type="match status" value="1"/>
</dbReference>
<feature type="domain" description="Tudor" evidence="5">
    <location>
        <begin position="645"/>
        <end position="703"/>
    </location>
</feature>
<feature type="compositionally biased region" description="Basic and acidic residues" evidence="3">
    <location>
        <begin position="818"/>
        <end position="832"/>
    </location>
</feature>
<keyword evidence="1" id="KW-0863">Zinc-finger</keyword>
<dbReference type="GO" id="GO:0008270">
    <property type="term" value="F:zinc ion binding"/>
    <property type="evidence" value="ECO:0007669"/>
    <property type="project" value="UniProtKB-KW"/>
</dbReference>
<feature type="compositionally biased region" description="Basic and acidic residues" evidence="3">
    <location>
        <begin position="327"/>
        <end position="337"/>
    </location>
</feature>
<dbReference type="SUPFAM" id="SSF63748">
    <property type="entry name" value="Tudor/PWWP/MBT"/>
    <property type="match status" value="5"/>
</dbReference>
<accession>A0A1B6FZG0</accession>
<feature type="domain" description="Tudor" evidence="5">
    <location>
        <begin position="891"/>
        <end position="949"/>
    </location>
</feature>
<feature type="region of interest" description="Disordered" evidence="3">
    <location>
        <begin position="1081"/>
        <end position="1137"/>
    </location>
</feature>
<dbReference type="FunFam" id="2.30.30.140:FF:000018">
    <property type="entry name" value="Serine/threonine-protein kinase 31"/>
    <property type="match status" value="4"/>
</dbReference>
<feature type="coiled-coil region" evidence="2">
    <location>
        <begin position="118"/>
        <end position="160"/>
    </location>
</feature>
<evidence type="ECO:0000256" key="3">
    <source>
        <dbReference type="SAM" id="MobiDB-lite"/>
    </source>
</evidence>
<keyword evidence="1" id="KW-0479">Metal-binding</keyword>
<name>A0A1B6FZG0_9HEMI</name>
<dbReference type="PROSITE" id="PS50119">
    <property type="entry name" value="ZF_BBOX"/>
    <property type="match status" value="2"/>
</dbReference>
<gene>
    <name evidence="6" type="ORF">g.24080</name>
</gene>
<evidence type="ECO:0000259" key="5">
    <source>
        <dbReference type="PROSITE" id="PS50304"/>
    </source>
</evidence>
<evidence type="ECO:0000313" key="6">
    <source>
        <dbReference type="EMBL" id="JAS55560.1"/>
    </source>
</evidence>
<dbReference type="PANTHER" id="PTHR16442:SF1">
    <property type="entry name" value="RING FINGER PROTEIN 17"/>
    <property type="match status" value="1"/>
</dbReference>
<dbReference type="Gene3D" id="2.30.30.140">
    <property type="match status" value="5"/>
</dbReference>
<feature type="domain" description="B box-type" evidence="4">
    <location>
        <begin position="3"/>
        <end position="50"/>
    </location>
</feature>
<evidence type="ECO:0000256" key="1">
    <source>
        <dbReference type="PROSITE-ProRule" id="PRU00024"/>
    </source>
</evidence>
<feature type="domain" description="B box-type" evidence="4">
    <location>
        <begin position="59"/>
        <end position="103"/>
    </location>
</feature>
<dbReference type="CDD" id="cd19756">
    <property type="entry name" value="Bbox2"/>
    <property type="match status" value="1"/>
</dbReference>
<keyword evidence="1" id="KW-0862">Zinc</keyword>
<dbReference type="GO" id="GO:0005737">
    <property type="term" value="C:cytoplasm"/>
    <property type="evidence" value="ECO:0007669"/>
    <property type="project" value="UniProtKB-ARBA"/>
</dbReference>
<keyword evidence="2" id="KW-0175">Coiled coil</keyword>
<dbReference type="EMBL" id="GECZ01014209">
    <property type="protein sequence ID" value="JAS55560.1"/>
    <property type="molecule type" value="Transcribed_RNA"/>
</dbReference>
<feature type="compositionally biased region" description="Polar residues" evidence="3">
    <location>
        <begin position="309"/>
        <end position="326"/>
    </location>
</feature>
<dbReference type="SUPFAM" id="SSF57845">
    <property type="entry name" value="B-box zinc-binding domain"/>
    <property type="match status" value="1"/>
</dbReference>
<proteinExistence type="predicted"/>
<dbReference type="SMART" id="SM00333">
    <property type="entry name" value="TUDOR"/>
    <property type="match status" value="5"/>
</dbReference>
<organism evidence="6">
    <name type="scientific">Cuerna arida</name>
    <dbReference type="NCBI Taxonomy" id="1464854"/>
    <lineage>
        <taxon>Eukaryota</taxon>
        <taxon>Metazoa</taxon>
        <taxon>Ecdysozoa</taxon>
        <taxon>Arthropoda</taxon>
        <taxon>Hexapoda</taxon>
        <taxon>Insecta</taxon>
        <taxon>Pterygota</taxon>
        <taxon>Neoptera</taxon>
        <taxon>Paraneoptera</taxon>
        <taxon>Hemiptera</taxon>
        <taxon>Auchenorrhyncha</taxon>
        <taxon>Membracoidea</taxon>
        <taxon>Cicadellidae</taxon>
        <taxon>Cicadellinae</taxon>
        <taxon>Proconiini</taxon>
        <taxon>Cuerna</taxon>
    </lineage>
</organism>
<feature type="region of interest" description="Disordered" evidence="3">
    <location>
        <begin position="309"/>
        <end position="340"/>
    </location>
</feature>
<feature type="domain" description="Tudor" evidence="5">
    <location>
        <begin position="430"/>
        <end position="488"/>
    </location>
</feature>
<dbReference type="Gene3D" id="3.30.160.60">
    <property type="entry name" value="Classic Zinc Finger"/>
    <property type="match status" value="1"/>
</dbReference>
<feature type="compositionally biased region" description="Polar residues" evidence="3">
    <location>
        <begin position="1081"/>
        <end position="1090"/>
    </location>
</feature>
<sequence>MTSETVLCGECGERAADCSCLQCDYHFCTCCFTRIHDNSVILRKHEKVSLEIIENYKINKGAFCKEHKDRRLQIYCNDCNLYCCKDCLFSGDLGHLGHSCIEVELKNIEILEKFSEAYDEANAVLKQLYHTRKKLQSNGLQLHDEEAANLERQVAIHYNRLHGLLQLQEEELLKKIRNCKDEGQKSLGSVFSNLEENIKEIETILTVSKASLEPSNFCSLPLSPLLEKLTNVAEMPCYLLLNNDQSISNFRFYEDPSIIELLKGHCTISVPDKRAYELCSKLNLPEDYQFESIPDFPDPFKKPDLSVLTSRTRQQEPATITNNQLSEPEKPKTEAKTKPTSYQEILRKNRLTLQNNNVEETMSTSSADSALEKICIAPALEQGTTEIVKICHLISPNNFYVQRKSTYSQLEKLRDHFSKQGNIKKNQPASIECGEIYLVQFMVDKKWYRAEVKEIMENKCEIFYIDYGNTETVETKKLREIPEKYKKIPDQAIHCSLADCVPVGGVWNEEAVTFFASMSNNVELSMFVVRINETSMLHEVHLRRVQDLDGSFTDLLIFLGFAVKTDVVNMEGLMKNPTLSSKKGFFKDTDIKKGDTFDGQVTHINTPTNFYLQRIADGGKLLLQLMTDLTLVYSRMGPQENVIFNPTTGMMVAAKFIDGSWYRAVIISIPRSCYIEVQYVDFGNVETVYWKNVRHLQQKFHRMSAQGLKCSLTDVAPKHERGWTASAKKAFEGLAKTGLLRVYVDDVTDSHLSVTLYEIQKDQDICINGGLVEKGYANSIGLSSAQSKFFRKPKRGSEPEKLSTSSYTRKLVNASTKHTGETESHEENGEMSALERMEELEKGEDRVRVNVLKVMSPSELYITFDNVQKQILKLSNEMTEYYESTAEESRDWEVGDLCAVLRETDKKWYRGLITEIDDETCKVYIKDLVEVVESTSLGIRTLDPRFNSVMDGSVKCHLSGIIPSGGSKNWTRSSIEHIKVLVTEQPSKSQFYITKTGDYDNGSLPIQMWIMEDKYLGPLDPTLEDWKDISKVLIDHGLALPERKYHAYNKSDKSESTLQDFDSKSDGTSSIQKWLENSFQQSKTTNTTGIPSPPENVPPEVASSSPYVSELEKIENRKQHNSYQRKPLSNIGSNLPKHIPTDTGNSITDWKPALPFKKLEFTATPSYVDDECAIYLQDVSAENTLQLIKRALETIFKGSEPKPHDKDWVVDQICIAFYEPDGNWYRGKVVKVINEEQIEVIFVDYGNTEVLHSDQLRKRILMGHIPLQCHRCLTEGIIPVSPDQKWPVKALDFIHATIVTQECQVKLQPPATEGGNYVILELTVPGGEDLMETLLSMHYATYVIDCDKINGEEEEIIEELPQQLVLHKSDKITSAFKPCSVKSQLTKTLNVASETIHPQLTDWFDMIRFSPIEVPKEAAFASLVLPDSLVEILIEPTIITGNTTMNVIIVDCDDVEIMRHISDMADIQELIQVEAEHLPLILNPVVGMTCVGCFTEDDVWYRAVVKEVLPEQNIVRVYYVDYGNEELLPIERLREIKEEWAKLPMMSFPVALWNVVVGPEFDQNSCTTMLKNCLTSPPYTMTIEARQPCLQVELFSTSGELVYQPLLDVGLLTKI</sequence>
<evidence type="ECO:0000256" key="2">
    <source>
        <dbReference type="SAM" id="Coils"/>
    </source>
</evidence>